<organism evidence="8 9">
    <name type="scientific">Dreissena polymorpha</name>
    <name type="common">Zebra mussel</name>
    <name type="synonym">Mytilus polymorpha</name>
    <dbReference type="NCBI Taxonomy" id="45954"/>
    <lineage>
        <taxon>Eukaryota</taxon>
        <taxon>Metazoa</taxon>
        <taxon>Spiralia</taxon>
        <taxon>Lophotrochozoa</taxon>
        <taxon>Mollusca</taxon>
        <taxon>Bivalvia</taxon>
        <taxon>Autobranchia</taxon>
        <taxon>Heteroconchia</taxon>
        <taxon>Euheterodonta</taxon>
        <taxon>Imparidentia</taxon>
        <taxon>Neoheterodontei</taxon>
        <taxon>Myida</taxon>
        <taxon>Dreissenoidea</taxon>
        <taxon>Dreissenidae</taxon>
        <taxon>Dreissena</taxon>
    </lineage>
</organism>
<evidence type="ECO:0000313" key="8">
    <source>
        <dbReference type="EMBL" id="KAH3833148.1"/>
    </source>
</evidence>
<evidence type="ECO:0000256" key="3">
    <source>
        <dbReference type="ARBA" id="ARBA00022692"/>
    </source>
</evidence>
<dbReference type="Proteomes" id="UP000828390">
    <property type="component" value="Unassembled WGS sequence"/>
</dbReference>
<dbReference type="InterPro" id="IPR051423">
    <property type="entry name" value="CD225/Dispanin"/>
</dbReference>
<keyword evidence="3 7" id="KW-0812">Transmembrane</keyword>
<feature type="region of interest" description="Disordered" evidence="6">
    <location>
        <begin position="1"/>
        <end position="20"/>
    </location>
</feature>
<keyword evidence="9" id="KW-1185">Reference proteome</keyword>
<keyword evidence="5 7" id="KW-0472">Membrane</keyword>
<evidence type="ECO:0000256" key="7">
    <source>
        <dbReference type="SAM" id="Phobius"/>
    </source>
</evidence>
<evidence type="ECO:0000256" key="6">
    <source>
        <dbReference type="SAM" id="MobiDB-lite"/>
    </source>
</evidence>
<sequence>MDDAKGPPPAYEAATPQRHEGYGYDQEYPPNYAPVGSVIQSSSSFVVVNQPTQNIMYEVQPRPPDYTGLAIFSCLCCVWPLGLVAIILAIQARSLADNGHYDDAKRRSNFALGFIIASVIVGIVFIIVLVVLRTGTYRSY</sequence>
<evidence type="ECO:0000256" key="1">
    <source>
        <dbReference type="ARBA" id="ARBA00004370"/>
    </source>
</evidence>
<evidence type="ECO:0000256" key="2">
    <source>
        <dbReference type="ARBA" id="ARBA00006843"/>
    </source>
</evidence>
<evidence type="ECO:0000256" key="5">
    <source>
        <dbReference type="ARBA" id="ARBA00023136"/>
    </source>
</evidence>
<dbReference type="InterPro" id="IPR007593">
    <property type="entry name" value="CD225/Dispanin_fam"/>
</dbReference>
<reference evidence="8" key="1">
    <citation type="journal article" date="2019" name="bioRxiv">
        <title>The Genome of the Zebra Mussel, Dreissena polymorpha: A Resource for Invasive Species Research.</title>
        <authorList>
            <person name="McCartney M.A."/>
            <person name="Auch B."/>
            <person name="Kono T."/>
            <person name="Mallez S."/>
            <person name="Zhang Y."/>
            <person name="Obille A."/>
            <person name="Becker A."/>
            <person name="Abrahante J.E."/>
            <person name="Garbe J."/>
            <person name="Badalamenti J.P."/>
            <person name="Herman A."/>
            <person name="Mangelson H."/>
            <person name="Liachko I."/>
            <person name="Sullivan S."/>
            <person name="Sone E.D."/>
            <person name="Koren S."/>
            <person name="Silverstein K.A.T."/>
            <person name="Beckman K.B."/>
            <person name="Gohl D.M."/>
        </authorList>
    </citation>
    <scope>NUCLEOTIDE SEQUENCE</scope>
    <source>
        <strain evidence="8">Duluth1</strain>
        <tissue evidence="8">Whole animal</tissue>
    </source>
</reference>
<dbReference type="EMBL" id="JAIWYP010000004">
    <property type="protein sequence ID" value="KAH3833148.1"/>
    <property type="molecule type" value="Genomic_DNA"/>
</dbReference>
<gene>
    <name evidence="8" type="ORF">DPMN_106449</name>
</gene>
<comment type="caution">
    <text evidence="8">The sequence shown here is derived from an EMBL/GenBank/DDBJ whole genome shotgun (WGS) entry which is preliminary data.</text>
</comment>
<dbReference type="OrthoDB" id="5989802at2759"/>
<reference evidence="8" key="2">
    <citation type="submission" date="2020-11" db="EMBL/GenBank/DDBJ databases">
        <authorList>
            <person name="McCartney M.A."/>
            <person name="Auch B."/>
            <person name="Kono T."/>
            <person name="Mallez S."/>
            <person name="Becker A."/>
            <person name="Gohl D.M."/>
            <person name="Silverstein K.A.T."/>
            <person name="Koren S."/>
            <person name="Bechman K.B."/>
            <person name="Herman A."/>
            <person name="Abrahante J.E."/>
            <person name="Garbe J."/>
        </authorList>
    </citation>
    <scope>NUCLEOTIDE SEQUENCE</scope>
    <source>
        <strain evidence="8">Duluth1</strain>
        <tissue evidence="8">Whole animal</tissue>
    </source>
</reference>
<comment type="subcellular location">
    <subcellularLocation>
        <location evidence="1">Membrane</location>
    </subcellularLocation>
</comment>
<dbReference type="PANTHER" id="PTHR14948">
    <property type="entry name" value="NG5"/>
    <property type="match status" value="1"/>
</dbReference>
<name>A0A9D4K506_DREPO</name>
<feature type="compositionally biased region" description="Pro residues" evidence="6">
    <location>
        <begin position="1"/>
        <end position="10"/>
    </location>
</feature>
<dbReference type="Pfam" id="PF04505">
    <property type="entry name" value="CD225"/>
    <property type="match status" value="1"/>
</dbReference>
<feature type="transmembrane region" description="Helical" evidence="7">
    <location>
        <begin position="66"/>
        <end position="90"/>
    </location>
</feature>
<accession>A0A9D4K506</accession>
<evidence type="ECO:0000313" key="9">
    <source>
        <dbReference type="Proteomes" id="UP000828390"/>
    </source>
</evidence>
<keyword evidence="4 7" id="KW-1133">Transmembrane helix</keyword>
<proteinExistence type="inferred from homology"/>
<feature type="transmembrane region" description="Helical" evidence="7">
    <location>
        <begin position="110"/>
        <end position="132"/>
    </location>
</feature>
<dbReference type="PANTHER" id="PTHR14948:SF25">
    <property type="entry name" value="DUF4190 DOMAIN-CONTAINING PROTEIN"/>
    <property type="match status" value="1"/>
</dbReference>
<dbReference type="AlphaFoldDB" id="A0A9D4K506"/>
<evidence type="ECO:0000256" key="4">
    <source>
        <dbReference type="ARBA" id="ARBA00022989"/>
    </source>
</evidence>
<protein>
    <submittedName>
        <fullName evidence="8">Uncharacterized protein</fullName>
    </submittedName>
</protein>
<comment type="similarity">
    <text evidence="2">Belongs to the CD225/Dispanin family.</text>
</comment>
<dbReference type="GO" id="GO:0016020">
    <property type="term" value="C:membrane"/>
    <property type="evidence" value="ECO:0007669"/>
    <property type="project" value="UniProtKB-SubCell"/>
</dbReference>